<dbReference type="SMART" id="SM00112">
    <property type="entry name" value="CA"/>
    <property type="match status" value="1"/>
</dbReference>
<evidence type="ECO:0000256" key="3">
    <source>
        <dbReference type="ARBA" id="ARBA00022737"/>
    </source>
</evidence>
<reference evidence="10" key="1">
    <citation type="journal article" date="2019" name="bioRxiv">
        <title>The Genome of the Zebra Mussel, Dreissena polymorpha: A Resource for Invasive Species Research.</title>
        <authorList>
            <person name="McCartney M.A."/>
            <person name="Auch B."/>
            <person name="Kono T."/>
            <person name="Mallez S."/>
            <person name="Zhang Y."/>
            <person name="Obille A."/>
            <person name="Becker A."/>
            <person name="Abrahante J.E."/>
            <person name="Garbe J."/>
            <person name="Badalamenti J.P."/>
            <person name="Herman A."/>
            <person name="Mangelson H."/>
            <person name="Liachko I."/>
            <person name="Sullivan S."/>
            <person name="Sone E.D."/>
            <person name="Koren S."/>
            <person name="Silverstein K.A.T."/>
            <person name="Beckman K.B."/>
            <person name="Gohl D.M."/>
        </authorList>
    </citation>
    <scope>NUCLEOTIDE SEQUENCE</scope>
    <source>
        <strain evidence="10">Duluth1</strain>
        <tissue evidence="10">Whole animal</tissue>
    </source>
</reference>
<dbReference type="InterPro" id="IPR015919">
    <property type="entry name" value="Cadherin-like_sf"/>
</dbReference>
<dbReference type="GO" id="GO:0005509">
    <property type="term" value="F:calcium ion binding"/>
    <property type="evidence" value="ECO:0007669"/>
    <property type="project" value="UniProtKB-UniRule"/>
</dbReference>
<dbReference type="GO" id="GO:0031175">
    <property type="term" value="P:neuron projection development"/>
    <property type="evidence" value="ECO:0007669"/>
    <property type="project" value="TreeGrafter"/>
</dbReference>
<evidence type="ECO:0000313" key="10">
    <source>
        <dbReference type="EMBL" id="KAH3864622.1"/>
    </source>
</evidence>
<dbReference type="GO" id="GO:0045296">
    <property type="term" value="F:cadherin binding"/>
    <property type="evidence" value="ECO:0007669"/>
    <property type="project" value="TreeGrafter"/>
</dbReference>
<dbReference type="GO" id="GO:0016342">
    <property type="term" value="C:catenin complex"/>
    <property type="evidence" value="ECO:0007669"/>
    <property type="project" value="TreeGrafter"/>
</dbReference>
<keyword evidence="7" id="KW-0325">Glycoprotein</keyword>
<keyword evidence="5" id="KW-1133">Transmembrane helix</keyword>
<dbReference type="Proteomes" id="UP000828390">
    <property type="component" value="Unassembled WGS sequence"/>
</dbReference>
<protein>
    <recommendedName>
        <fullName evidence="9">Cadherin domain-containing protein</fullName>
    </recommendedName>
</protein>
<evidence type="ECO:0000256" key="4">
    <source>
        <dbReference type="ARBA" id="ARBA00022837"/>
    </source>
</evidence>
<gene>
    <name evidence="10" type="ORF">DPMN_027645</name>
</gene>
<sequence>MYEEGPMNTYVMQVSASDADSIGPNSDIVYRIIGGNEKGVFTIDPSKSGMIKTIAIVDYEVQDSYILVIEARDNGTVSLSSTCVVEINIIDINHNPPLFSQNKYVTELYEEVPMNTYVMQPTQNACNRPTAVTPRIEPATGGGTA</sequence>
<keyword evidence="2" id="KW-0812">Transmembrane</keyword>
<evidence type="ECO:0000259" key="9">
    <source>
        <dbReference type="PROSITE" id="PS50268"/>
    </source>
</evidence>
<dbReference type="InterPro" id="IPR002126">
    <property type="entry name" value="Cadherin-like_dom"/>
</dbReference>
<comment type="subcellular location">
    <subcellularLocation>
        <location evidence="1">Membrane</location>
    </subcellularLocation>
</comment>
<evidence type="ECO:0000256" key="5">
    <source>
        <dbReference type="ARBA" id="ARBA00022989"/>
    </source>
</evidence>
<dbReference type="CDD" id="cd11304">
    <property type="entry name" value="Cadherin_repeat"/>
    <property type="match status" value="1"/>
</dbReference>
<dbReference type="GO" id="GO:0007156">
    <property type="term" value="P:homophilic cell adhesion via plasma membrane adhesion molecules"/>
    <property type="evidence" value="ECO:0007669"/>
    <property type="project" value="InterPro"/>
</dbReference>
<dbReference type="PROSITE" id="PS50268">
    <property type="entry name" value="CADHERIN_2"/>
    <property type="match status" value="1"/>
</dbReference>
<dbReference type="PANTHER" id="PTHR24027">
    <property type="entry name" value="CADHERIN-23"/>
    <property type="match status" value="1"/>
</dbReference>
<name>A0A9D4LT87_DREPO</name>
<keyword evidence="11" id="KW-1185">Reference proteome</keyword>
<evidence type="ECO:0000256" key="8">
    <source>
        <dbReference type="PROSITE-ProRule" id="PRU00043"/>
    </source>
</evidence>
<evidence type="ECO:0000313" key="11">
    <source>
        <dbReference type="Proteomes" id="UP000828390"/>
    </source>
</evidence>
<dbReference type="PRINTS" id="PR00205">
    <property type="entry name" value="CADHERIN"/>
</dbReference>
<evidence type="ECO:0000256" key="7">
    <source>
        <dbReference type="ARBA" id="ARBA00023180"/>
    </source>
</evidence>
<evidence type="ECO:0000256" key="6">
    <source>
        <dbReference type="ARBA" id="ARBA00023136"/>
    </source>
</evidence>
<dbReference type="EMBL" id="JAIWYP010000002">
    <property type="protein sequence ID" value="KAH3864622.1"/>
    <property type="molecule type" value="Genomic_DNA"/>
</dbReference>
<dbReference type="FunFam" id="2.60.40.60:FF:000080">
    <property type="entry name" value="FAT atypical cadherin 1"/>
    <property type="match status" value="1"/>
</dbReference>
<dbReference type="GO" id="GO:0016477">
    <property type="term" value="P:cell migration"/>
    <property type="evidence" value="ECO:0007669"/>
    <property type="project" value="TreeGrafter"/>
</dbReference>
<feature type="domain" description="Cadherin" evidence="9">
    <location>
        <begin position="3"/>
        <end position="99"/>
    </location>
</feature>
<dbReference type="GO" id="GO:0008013">
    <property type="term" value="F:beta-catenin binding"/>
    <property type="evidence" value="ECO:0007669"/>
    <property type="project" value="TreeGrafter"/>
</dbReference>
<comment type="caution">
    <text evidence="10">The sequence shown here is derived from an EMBL/GenBank/DDBJ whole genome shotgun (WGS) entry which is preliminary data.</text>
</comment>
<dbReference type="SUPFAM" id="SSF49313">
    <property type="entry name" value="Cadherin-like"/>
    <property type="match status" value="1"/>
</dbReference>
<dbReference type="AlphaFoldDB" id="A0A9D4LT87"/>
<keyword evidence="6" id="KW-0472">Membrane</keyword>
<proteinExistence type="predicted"/>
<evidence type="ECO:0000256" key="1">
    <source>
        <dbReference type="ARBA" id="ARBA00004370"/>
    </source>
</evidence>
<accession>A0A9D4LT87</accession>
<keyword evidence="3" id="KW-0677">Repeat</keyword>
<reference evidence="10" key="2">
    <citation type="submission" date="2020-11" db="EMBL/GenBank/DDBJ databases">
        <authorList>
            <person name="McCartney M.A."/>
            <person name="Auch B."/>
            <person name="Kono T."/>
            <person name="Mallez S."/>
            <person name="Becker A."/>
            <person name="Gohl D.M."/>
            <person name="Silverstein K.A.T."/>
            <person name="Koren S."/>
            <person name="Bechman K.B."/>
            <person name="Herman A."/>
            <person name="Abrahante J.E."/>
            <person name="Garbe J."/>
        </authorList>
    </citation>
    <scope>NUCLEOTIDE SEQUENCE</scope>
    <source>
        <strain evidence="10">Duluth1</strain>
        <tissue evidence="10">Whole animal</tissue>
    </source>
</reference>
<dbReference type="Gene3D" id="2.60.40.60">
    <property type="entry name" value="Cadherins"/>
    <property type="match status" value="1"/>
</dbReference>
<dbReference type="Pfam" id="PF00028">
    <property type="entry name" value="Cadherin"/>
    <property type="match status" value="1"/>
</dbReference>
<keyword evidence="4 8" id="KW-0106">Calcium</keyword>
<evidence type="ECO:0000256" key="2">
    <source>
        <dbReference type="ARBA" id="ARBA00022692"/>
    </source>
</evidence>
<organism evidence="10 11">
    <name type="scientific">Dreissena polymorpha</name>
    <name type="common">Zebra mussel</name>
    <name type="synonym">Mytilus polymorpha</name>
    <dbReference type="NCBI Taxonomy" id="45954"/>
    <lineage>
        <taxon>Eukaryota</taxon>
        <taxon>Metazoa</taxon>
        <taxon>Spiralia</taxon>
        <taxon>Lophotrochozoa</taxon>
        <taxon>Mollusca</taxon>
        <taxon>Bivalvia</taxon>
        <taxon>Autobranchia</taxon>
        <taxon>Heteroconchia</taxon>
        <taxon>Euheterodonta</taxon>
        <taxon>Imparidentia</taxon>
        <taxon>Neoheterodontei</taxon>
        <taxon>Myida</taxon>
        <taxon>Dreissenoidea</taxon>
        <taxon>Dreissenidae</taxon>
        <taxon>Dreissena</taxon>
    </lineage>
</organism>
<dbReference type="PANTHER" id="PTHR24027:SF438">
    <property type="entry name" value="CADHERIN 23"/>
    <property type="match status" value="1"/>
</dbReference>
<dbReference type="InterPro" id="IPR039808">
    <property type="entry name" value="Cadherin"/>
</dbReference>